<dbReference type="InterPro" id="IPR037171">
    <property type="entry name" value="NagB/RpiA_transferase-like"/>
</dbReference>
<comment type="similarity">
    <text evidence="2">Belongs to the glucosamine/galactosamine-6-phosphate isomerase family. NagB subfamily.</text>
</comment>
<reference evidence="4" key="1">
    <citation type="submission" date="2021-07" db="EMBL/GenBank/DDBJ databases">
        <title>Shewanella sp. YLB-07 whole genome sequence.</title>
        <authorList>
            <person name="Yu L."/>
        </authorList>
    </citation>
    <scope>NUCLEOTIDE SEQUENCE</scope>
    <source>
        <strain evidence="4">YLB-08</strain>
    </source>
</reference>
<dbReference type="PROSITE" id="PS01161">
    <property type="entry name" value="GLC_GALNAC_ISOMERASE"/>
    <property type="match status" value="1"/>
</dbReference>
<evidence type="ECO:0000313" key="5">
    <source>
        <dbReference type="Proteomes" id="UP000316416"/>
    </source>
</evidence>
<comment type="subunit">
    <text evidence="2">Homohexamer.</text>
</comment>
<dbReference type="InterPro" id="IPR006148">
    <property type="entry name" value="Glc/Gal-6P_isomerase"/>
</dbReference>
<feature type="domain" description="Glucosamine/galactosamine-6-phosphate isomerase" evidence="3">
    <location>
        <begin position="9"/>
        <end position="229"/>
    </location>
</feature>
<dbReference type="Gene3D" id="3.40.50.1360">
    <property type="match status" value="1"/>
</dbReference>
<evidence type="ECO:0000313" key="4">
    <source>
        <dbReference type="EMBL" id="QPG57386.1"/>
    </source>
</evidence>
<dbReference type="EC" id="3.5.99.6" evidence="2"/>
<accession>A0ABX6V4T5</accession>
<dbReference type="Proteomes" id="UP000316416">
    <property type="component" value="Chromosome"/>
</dbReference>
<proteinExistence type="inferred from homology"/>
<keyword evidence="5" id="KW-1185">Reference proteome</keyword>
<organism evidence="4 5">
    <name type="scientific">Shewanella eurypsychrophilus</name>
    <dbReference type="NCBI Taxonomy" id="2593656"/>
    <lineage>
        <taxon>Bacteria</taxon>
        <taxon>Pseudomonadati</taxon>
        <taxon>Pseudomonadota</taxon>
        <taxon>Gammaproteobacteria</taxon>
        <taxon>Alteromonadales</taxon>
        <taxon>Shewanellaceae</taxon>
        <taxon>Shewanella</taxon>
    </lineage>
</organism>
<dbReference type="EMBL" id="CP045503">
    <property type="protein sequence ID" value="QPG57386.1"/>
    <property type="molecule type" value="Genomic_DNA"/>
</dbReference>
<dbReference type="PANTHER" id="PTHR11280">
    <property type="entry name" value="GLUCOSAMINE-6-PHOSPHATE ISOMERASE"/>
    <property type="match status" value="1"/>
</dbReference>
<feature type="site" description="Part of the allosteric site" evidence="2">
    <location>
        <position position="147"/>
    </location>
</feature>
<gene>
    <name evidence="2 4" type="primary">nagB</name>
    <name evidence="4" type="ORF">FM038_008005</name>
</gene>
<feature type="active site" description="For ring-opening step" evidence="2">
    <location>
        <position position="137"/>
    </location>
</feature>
<feature type="active site" description="Proton acceptor; for enolization step" evidence="2">
    <location>
        <position position="67"/>
    </location>
</feature>
<comment type="activity regulation">
    <text evidence="2">Allosterically activated by N-acetylglucosamine 6-phosphate (GlcNAc6P).</text>
</comment>
<comment type="function">
    <text evidence="2">Catalyzes the reversible isomerization-deamination of glucosamine 6-phosphate (GlcN6P) to form fructose 6-phosphate (Fru6P) and ammonium ion.</text>
</comment>
<dbReference type="SUPFAM" id="SSF100950">
    <property type="entry name" value="NagB/RpiA/CoA transferase-like"/>
    <property type="match status" value="1"/>
</dbReference>
<sequence length="266" mass="29743">MQVIILENAQQVAQHASRWVVELISQKTNPVLGLATGSTPISLYQKLVKSHQEDQVDFGHVTSFNLDEYHNIDAENEHSYRTFMKNNLFDKINIDQKNTHLPTCNKGENPREQGIAFEDKIRLAGGIDLQILGIGANGHIGFNEPTSSLSSRTRLKTLTKQTLEDNSRLFQPDEYQPTMAMTMGISTILDAQYILLMATGKNKAKAVNEMITGPLSAKCPASALQLHEHAVIILDKAAASELSNQEYFNLANNEHQEINKEYGFYI</sequence>
<protein>
    <recommendedName>
        <fullName evidence="2">Glucosamine-6-phosphate deaminase</fullName>
        <ecNumber evidence="2">3.5.99.6</ecNumber>
    </recommendedName>
    <alternativeName>
        <fullName evidence="2">GlcN6P deaminase</fullName>
        <shortName evidence="2">GNPDA</shortName>
    </alternativeName>
    <alternativeName>
        <fullName evidence="2">Glucosamine-6-phosphate isomerase</fullName>
    </alternativeName>
</protein>
<dbReference type="NCBIfam" id="TIGR00502">
    <property type="entry name" value="nagB"/>
    <property type="match status" value="1"/>
</dbReference>
<feature type="site" description="Part of the allosteric site" evidence="2">
    <location>
        <position position="157"/>
    </location>
</feature>
<dbReference type="PANTHER" id="PTHR11280:SF5">
    <property type="entry name" value="GLUCOSAMINE-6-PHOSPHATE ISOMERASE"/>
    <property type="match status" value="1"/>
</dbReference>
<dbReference type="RefSeq" id="WP_142872748.1">
    <property type="nucleotide sequence ID" value="NZ_CP045503.2"/>
</dbReference>
<dbReference type="HAMAP" id="MF_01241">
    <property type="entry name" value="GlcN6P_deamin"/>
    <property type="match status" value="1"/>
</dbReference>
<evidence type="ECO:0000259" key="3">
    <source>
        <dbReference type="Pfam" id="PF01182"/>
    </source>
</evidence>
<comment type="catalytic activity">
    <reaction evidence="2">
        <text>alpha-D-glucosamine 6-phosphate + H2O = beta-D-fructose 6-phosphate + NH4(+)</text>
        <dbReference type="Rhea" id="RHEA:12172"/>
        <dbReference type="ChEBI" id="CHEBI:15377"/>
        <dbReference type="ChEBI" id="CHEBI:28938"/>
        <dbReference type="ChEBI" id="CHEBI:57634"/>
        <dbReference type="ChEBI" id="CHEBI:75989"/>
        <dbReference type="EC" id="3.5.99.6"/>
    </reaction>
</comment>
<dbReference type="InterPro" id="IPR004547">
    <property type="entry name" value="Glucosamine6P_isomerase"/>
</dbReference>
<comment type="pathway">
    <text evidence="2">Amino-sugar metabolism; N-acetylneuraminate degradation; D-fructose 6-phosphate from N-acetylneuraminate: step 5/5.</text>
</comment>
<feature type="active site" description="Proton acceptor; for ring-opening step" evidence="2">
    <location>
        <position position="139"/>
    </location>
</feature>
<feature type="site" description="Part of the allosteric site" evidence="2">
    <location>
        <position position="156"/>
    </location>
</feature>
<comment type="caution">
    <text evidence="2">Lacks conserved residue(s) required for the propagation of feature annotation.</text>
</comment>
<dbReference type="CDD" id="cd01399">
    <property type="entry name" value="GlcN6P_deaminase"/>
    <property type="match status" value="1"/>
</dbReference>
<dbReference type="Pfam" id="PF01182">
    <property type="entry name" value="Glucosamine_iso"/>
    <property type="match status" value="1"/>
</dbReference>
<keyword evidence="1 2" id="KW-0378">Hydrolase</keyword>
<keyword evidence="2" id="KW-0021">Allosteric enzyme</keyword>
<feature type="site" description="Part of the allosteric site" evidence="2">
    <location>
        <position position="154"/>
    </location>
</feature>
<dbReference type="GO" id="GO:0004342">
    <property type="term" value="F:glucosamine-6-phosphate deaminase activity"/>
    <property type="evidence" value="ECO:0007669"/>
    <property type="project" value="UniProtKB-EC"/>
</dbReference>
<keyword evidence="2" id="KW-0119">Carbohydrate metabolism</keyword>
<name>A0ABX6V4T5_9GAMM</name>
<feature type="active site" description="For ring-opening step" evidence="2">
    <location>
        <position position="144"/>
    </location>
</feature>
<dbReference type="InterPro" id="IPR018321">
    <property type="entry name" value="Glucosamine6P_isomerase_CS"/>
</dbReference>
<evidence type="ECO:0000256" key="1">
    <source>
        <dbReference type="ARBA" id="ARBA00022801"/>
    </source>
</evidence>
<evidence type="ECO:0000256" key="2">
    <source>
        <dbReference type="HAMAP-Rule" id="MF_01241"/>
    </source>
</evidence>